<dbReference type="Proteomes" id="UP001140979">
    <property type="component" value="Unassembled WGS sequence"/>
</dbReference>
<gene>
    <name evidence="1" type="ORF">L9W94_05635</name>
</gene>
<dbReference type="RefSeq" id="WP_274682843.1">
    <property type="nucleotide sequence ID" value="NZ_JAKNBA010000006.1"/>
</dbReference>
<comment type="caution">
    <text evidence="1">The sequence shown here is derived from an EMBL/GenBank/DDBJ whole genome shotgun (WGS) entry which is preliminary data.</text>
</comment>
<evidence type="ECO:0000313" key="1">
    <source>
        <dbReference type="EMBL" id="MDE1241637.1"/>
    </source>
</evidence>
<dbReference type="EMBL" id="JAKNBA010000006">
    <property type="protein sequence ID" value="MDE1241637.1"/>
    <property type="molecule type" value="Genomic_DNA"/>
</dbReference>
<proteinExistence type="predicted"/>
<accession>A0A9X4EUB0</accession>
<dbReference type="PROSITE" id="PS51257">
    <property type="entry name" value="PROKAR_LIPOPROTEIN"/>
    <property type="match status" value="1"/>
</dbReference>
<name>A0A9X4EUB0_9VIBR</name>
<dbReference type="AlphaFoldDB" id="A0A9X4EUB0"/>
<evidence type="ECO:0000313" key="2">
    <source>
        <dbReference type="Proteomes" id="UP001140979"/>
    </source>
</evidence>
<sequence length="449" mass="48620">MNNKKTLLAVSLAGIITGCGGSDGDSSSDTSTLKAQIIDGYLVNAEVYVDRNGNKVADNDEKLNGTTDSLGYINLEESDKNYVLIARAVAGQTFDTDKGGTITASFELSAPAGAMVLNPYTTLAVIEDKTIDEVASDLNINSALISGDYVKAKSGIDADEAKKVHLVARSLALKLEDNIIQSASNVSTIKTELSNIQSHVDSEVNKGTDLDGIVIKDGNVAAAPKTAQELLVGNTYDAIPTNSFYFTDEGVLQVTFTSENVSWLDDNGAPAGSMPIKYAYSGYQTNDGHEEILFIADNFYLSVTPQNDMTLMANSTLGINKNSYPQDTSIVNADFAGKSLYHFWDDSRTSSAQPSLSKFAFHNDGTVTVSERNVQGSWVEHAAVNWEVANAQLIMDVPEEAGKQFTWSFSTLQHDGLRIAYDDRRIPLFFTENEDLATSLYLKWIALSK</sequence>
<protein>
    <recommendedName>
        <fullName evidence="3">Lipoprotein</fullName>
    </recommendedName>
</protein>
<reference evidence="1" key="1">
    <citation type="submission" date="2022-02" db="EMBL/GenBank/DDBJ databases">
        <title>Emergence and expansion in Europe of a Vibrio aestuarianus clonal complex pathogenic for oysters.</title>
        <authorList>
            <person name="Mesnil A."/>
            <person name="Travers M.-A."/>
        </authorList>
    </citation>
    <scope>NUCLEOTIDE SEQUENCE</scope>
    <source>
        <strain evidence="1">19_064_11T1</strain>
    </source>
</reference>
<evidence type="ECO:0008006" key="3">
    <source>
        <dbReference type="Google" id="ProtNLM"/>
    </source>
</evidence>
<organism evidence="1 2">
    <name type="scientific">Vibrio aestuarianus</name>
    <dbReference type="NCBI Taxonomy" id="28171"/>
    <lineage>
        <taxon>Bacteria</taxon>
        <taxon>Pseudomonadati</taxon>
        <taxon>Pseudomonadota</taxon>
        <taxon>Gammaproteobacteria</taxon>
        <taxon>Vibrionales</taxon>
        <taxon>Vibrionaceae</taxon>
        <taxon>Vibrio</taxon>
    </lineage>
</organism>